<dbReference type="Proteomes" id="UP000236161">
    <property type="component" value="Unassembled WGS sequence"/>
</dbReference>
<reference evidence="1 2" key="1">
    <citation type="journal article" date="2017" name="Nature">
        <title>The Apostasia genome and the evolution of orchids.</title>
        <authorList>
            <person name="Zhang G.Q."/>
            <person name="Liu K.W."/>
            <person name="Li Z."/>
            <person name="Lohaus R."/>
            <person name="Hsiao Y.Y."/>
            <person name="Niu S.C."/>
            <person name="Wang J.Y."/>
            <person name="Lin Y.C."/>
            <person name="Xu Q."/>
            <person name="Chen L.J."/>
            <person name="Yoshida K."/>
            <person name="Fujiwara S."/>
            <person name="Wang Z.W."/>
            <person name="Zhang Y.Q."/>
            <person name="Mitsuda N."/>
            <person name="Wang M."/>
            <person name="Liu G.H."/>
            <person name="Pecoraro L."/>
            <person name="Huang H.X."/>
            <person name="Xiao X.J."/>
            <person name="Lin M."/>
            <person name="Wu X.Y."/>
            <person name="Wu W.L."/>
            <person name="Chen Y.Y."/>
            <person name="Chang S.B."/>
            <person name="Sakamoto S."/>
            <person name="Ohme-Takagi M."/>
            <person name="Yagi M."/>
            <person name="Zeng S.J."/>
            <person name="Shen C.Y."/>
            <person name="Yeh C.M."/>
            <person name="Luo Y.B."/>
            <person name="Tsai W.C."/>
            <person name="Van de Peer Y."/>
            <person name="Liu Z.J."/>
        </authorList>
    </citation>
    <scope>NUCLEOTIDE SEQUENCE [LARGE SCALE GENOMIC DNA]</scope>
    <source>
        <strain evidence="2">cv. Shenzhen</strain>
        <tissue evidence="1">Stem</tissue>
    </source>
</reference>
<proteinExistence type="predicted"/>
<dbReference type="OrthoDB" id="760044at2759"/>
<organism evidence="1 2">
    <name type="scientific">Apostasia shenzhenica</name>
    <dbReference type="NCBI Taxonomy" id="1088818"/>
    <lineage>
        <taxon>Eukaryota</taxon>
        <taxon>Viridiplantae</taxon>
        <taxon>Streptophyta</taxon>
        <taxon>Embryophyta</taxon>
        <taxon>Tracheophyta</taxon>
        <taxon>Spermatophyta</taxon>
        <taxon>Magnoliopsida</taxon>
        <taxon>Liliopsida</taxon>
        <taxon>Asparagales</taxon>
        <taxon>Orchidaceae</taxon>
        <taxon>Apostasioideae</taxon>
        <taxon>Apostasia</taxon>
    </lineage>
</organism>
<protein>
    <submittedName>
        <fullName evidence="1">Uncharacterized protein</fullName>
    </submittedName>
</protein>
<dbReference type="PANTHER" id="PTHR35714">
    <property type="entry name" value="OS02G0715300 PROTEIN"/>
    <property type="match status" value="1"/>
</dbReference>
<dbReference type="PANTHER" id="PTHR35714:SF1">
    <property type="entry name" value="OS02G0715300 PROTEIN"/>
    <property type="match status" value="1"/>
</dbReference>
<name>A0A2I0A6A5_9ASPA</name>
<evidence type="ECO:0000313" key="2">
    <source>
        <dbReference type="Proteomes" id="UP000236161"/>
    </source>
</evidence>
<sequence length="169" mass="19384">MGYLMENIQKGSFIPAKPMKDDLPICHEAAKEAPLIGLRRRISSFSSKIHPLSSSAASSWAALRRTKSAPSLIGEFADNPLRRWWEWSWGWLLSKKPAIARDLEMNEEEEAILGCQSRGSLRHVFFKIRAQIRKIVRSQTLPTTQKFRYDSSGYAQNYWDEGKQSRGEI</sequence>
<dbReference type="STRING" id="1088818.A0A2I0A6A5"/>
<keyword evidence="2" id="KW-1185">Reference proteome</keyword>
<dbReference type="AlphaFoldDB" id="A0A2I0A6A5"/>
<accession>A0A2I0A6A5</accession>
<dbReference type="EMBL" id="KZ452014">
    <property type="protein sequence ID" value="PKA51077.1"/>
    <property type="molecule type" value="Genomic_DNA"/>
</dbReference>
<evidence type="ECO:0000313" key="1">
    <source>
        <dbReference type="EMBL" id="PKA51077.1"/>
    </source>
</evidence>
<gene>
    <name evidence="1" type="ORF">AXF42_Ash010517</name>
</gene>